<reference evidence="3" key="1">
    <citation type="submission" date="2023-06" db="EMBL/GenBank/DDBJ databases">
        <authorList>
            <person name="Delattre M."/>
        </authorList>
    </citation>
    <scope>NUCLEOTIDE SEQUENCE</scope>
    <source>
        <strain evidence="3">AF72</strain>
    </source>
</reference>
<feature type="chain" id="PRO_5041390595" evidence="2">
    <location>
        <begin position="26"/>
        <end position="301"/>
    </location>
</feature>
<dbReference type="EMBL" id="CATQJA010002624">
    <property type="protein sequence ID" value="CAJ0573853.1"/>
    <property type="molecule type" value="Genomic_DNA"/>
</dbReference>
<evidence type="ECO:0000313" key="3">
    <source>
        <dbReference type="EMBL" id="CAJ0573853.1"/>
    </source>
</evidence>
<evidence type="ECO:0000256" key="1">
    <source>
        <dbReference type="SAM" id="MobiDB-lite"/>
    </source>
</evidence>
<name>A0AA36G2U7_9BILA</name>
<gene>
    <name evidence="3" type="ORF">MSPICULIGERA_LOCUS12199</name>
</gene>
<keyword evidence="2" id="KW-0732">Signal</keyword>
<dbReference type="Proteomes" id="UP001177023">
    <property type="component" value="Unassembled WGS sequence"/>
</dbReference>
<feature type="region of interest" description="Disordered" evidence="1">
    <location>
        <begin position="126"/>
        <end position="153"/>
    </location>
</feature>
<proteinExistence type="predicted"/>
<feature type="compositionally biased region" description="Polar residues" evidence="1">
    <location>
        <begin position="265"/>
        <end position="288"/>
    </location>
</feature>
<comment type="caution">
    <text evidence="3">The sequence shown here is derived from an EMBL/GenBank/DDBJ whole genome shotgun (WGS) entry which is preliminary data.</text>
</comment>
<feature type="region of interest" description="Disordered" evidence="1">
    <location>
        <begin position="221"/>
        <end position="301"/>
    </location>
</feature>
<feature type="compositionally biased region" description="Polar residues" evidence="1">
    <location>
        <begin position="143"/>
        <end position="152"/>
    </location>
</feature>
<protein>
    <submittedName>
        <fullName evidence="3">Uncharacterized protein</fullName>
    </submittedName>
</protein>
<feature type="non-terminal residue" evidence="3">
    <location>
        <position position="301"/>
    </location>
</feature>
<feature type="signal peptide" evidence="2">
    <location>
        <begin position="1"/>
        <end position="25"/>
    </location>
</feature>
<organism evidence="3 4">
    <name type="scientific">Mesorhabditis spiculigera</name>
    <dbReference type="NCBI Taxonomy" id="96644"/>
    <lineage>
        <taxon>Eukaryota</taxon>
        <taxon>Metazoa</taxon>
        <taxon>Ecdysozoa</taxon>
        <taxon>Nematoda</taxon>
        <taxon>Chromadorea</taxon>
        <taxon>Rhabditida</taxon>
        <taxon>Rhabditina</taxon>
        <taxon>Rhabditomorpha</taxon>
        <taxon>Rhabditoidea</taxon>
        <taxon>Rhabditidae</taxon>
        <taxon>Mesorhabditinae</taxon>
        <taxon>Mesorhabditis</taxon>
    </lineage>
</organism>
<feature type="compositionally biased region" description="Basic residues" evidence="1">
    <location>
        <begin position="289"/>
        <end position="301"/>
    </location>
</feature>
<keyword evidence="4" id="KW-1185">Reference proteome</keyword>
<accession>A0AA36G2U7</accession>
<evidence type="ECO:0000256" key="2">
    <source>
        <dbReference type="SAM" id="SignalP"/>
    </source>
</evidence>
<dbReference type="AlphaFoldDB" id="A0AA36G2U7"/>
<feature type="compositionally biased region" description="Basic and acidic residues" evidence="1">
    <location>
        <begin position="131"/>
        <end position="142"/>
    </location>
</feature>
<feature type="compositionally biased region" description="Basic and acidic residues" evidence="1">
    <location>
        <begin position="235"/>
        <end position="264"/>
    </location>
</feature>
<evidence type="ECO:0000313" key="4">
    <source>
        <dbReference type="Proteomes" id="UP001177023"/>
    </source>
</evidence>
<sequence length="301" mass="33589">MLHCPAEKVLTLYFAVAFYVPIVSSQFNEPTRLVGFGENPSSITYNSGDRAETVPKGIFHYSNSENNFGANFKVPGAEQIDPLRMISDLMNTAASAEQKRKELSGVYLPMPFGLSPLNLQIAQDGSTGFSTKERQRKPDDQKPSTSSATSPRLQHLFLNARTMCIQESKALCDSALEEYQKAKLGGESALEKRLRAQRVAPDDPVKYLQTEVAKWMLPSLNGGLESVRGNAALRRSPEQLRRDEDPRTSEDSSEARDLTPEVPRRTSNPFGSITWTPRSRNQPQTTRRSYGRGHLHAHTYS</sequence>